<dbReference type="GO" id="GO:0006099">
    <property type="term" value="P:tricarboxylic acid cycle"/>
    <property type="evidence" value="ECO:0007669"/>
    <property type="project" value="UniProtKB-KW"/>
</dbReference>
<dbReference type="Gene3D" id="3.30.470.20">
    <property type="entry name" value="ATP-grasp fold, B domain"/>
    <property type="match status" value="1"/>
</dbReference>
<dbReference type="Proteomes" id="UP000449969">
    <property type="component" value="Unassembled WGS sequence"/>
</dbReference>
<organism evidence="4 5">
    <name type="scientific">Bradyrhizobium cajani</name>
    <dbReference type="NCBI Taxonomy" id="1928661"/>
    <lineage>
        <taxon>Bacteria</taxon>
        <taxon>Pseudomonadati</taxon>
        <taxon>Pseudomonadota</taxon>
        <taxon>Alphaproteobacteria</taxon>
        <taxon>Hyphomicrobiales</taxon>
        <taxon>Nitrobacteraceae</taxon>
        <taxon>Bradyrhizobium</taxon>
    </lineage>
</organism>
<evidence type="ECO:0000313" key="5">
    <source>
        <dbReference type="Proteomes" id="UP000449969"/>
    </source>
</evidence>
<keyword evidence="2" id="KW-0547">Nucleotide-binding</keyword>
<name>A0A844TM61_9BRAD</name>
<reference evidence="4 5" key="1">
    <citation type="submission" date="2019-12" db="EMBL/GenBank/DDBJ databases">
        <title>Draft genome sequences Bradyrhizobium cajani AMBPC1010, Bradyrhizobium pachyrhizi AMBPC1040 and Bradyrhizobium yuanmingense ALSPC3051, three plant growth promoting strains isolated from nodules of Cajanus cajan L. in Dominican Republic.</title>
        <authorList>
            <person name="Flores-Felix J.D."/>
            <person name="Araujo J."/>
            <person name="Diaz-Alcantara C."/>
            <person name="Gonzalez-Andres F."/>
            <person name="Velazquez E."/>
        </authorList>
    </citation>
    <scope>NUCLEOTIDE SEQUENCE [LARGE SCALE GENOMIC DNA]</scope>
    <source>
        <strain evidence="4 5">1010</strain>
    </source>
</reference>
<dbReference type="GO" id="GO:0046872">
    <property type="term" value="F:metal ion binding"/>
    <property type="evidence" value="ECO:0007669"/>
    <property type="project" value="InterPro"/>
</dbReference>
<dbReference type="InterPro" id="IPR003781">
    <property type="entry name" value="CoA-bd"/>
</dbReference>
<dbReference type="Gene3D" id="3.40.50.720">
    <property type="entry name" value="NAD(P)-binding Rossmann-like Domain"/>
    <property type="match status" value="1"/>
</dbReference>
<dbReference type="Gene3D" id="3.40.50.261">
    <property type="entry name" value="Succinyl-CoA synthetase domains"/>
    <property type="match status" value="1"/>
</dbReference>
<dbReference type="EMBL" id="WQNE01000024">
    <property type="protein sequence ID" value="MVT76402.1"/>
    <property type="molecule type" value="Genomic_DNA"/>
</dbReference>
<dbReference type="Pfam" id="PF13380">
    <property type="entry name" value="CoA_binding_2"/>
    <property type="match status" value="1"/>
</dbReference>
<keyword evidence="2" id="KW-0067">ATP-binding</keyword>
<accession>A0A844TM61</accession>
<evidence type="ECO:0000259" key="3">
    <source>
        <dbReference type="PROSITE" id="PS50975"/>
    </source>
</evidence>
<evidence type="ECO:0000313" key="4">
    <source>
        <dbReference type="EMBL" id="MVT76402.1"/>
    </source>
</evidence>
<dbReference type="RefSeq" id="WP_157332871.1">
    <property type="nucleotide sequence ID" value="NZ_JANADL010000028.1"/>
</dbReference>
<dbReference type="InterPro" id="IPR016102">
    <property type="entry name" value="Succinyl-CoA_synth-like"/>
</dbReference>
<feature type="domain" description="ATP-grasp" evidence="3">
    <location>
        <begin position="490"/>
        <end position="527"/>
    </location>
</feature>
<dbReference type="SUPFAM" id="SSF56059">
    <property type="entry name" value="Glutathione synthetase ATP-binding domain-like"/>
    <property type="match status" value="1"/>
</dbReference>
<evidence type="ECO:0000256" key="2">
    <source>
        <dbReference type="PROSITE-ProRule" id="PRU00409"/>
    </source>
</evidence>
<protein>
    <submittedName>
        <fullName evidence="4">CoA-binding protein</fullName>
    </submittedName>
</protein>
<gene>
    <name evidence="4" type="ORF">GPL20_25705</name>
</gene>
<dbReference type="AlphaFoldDB" id="A0A844TM61"/>
<dbReference type="Pfam" id="PF13607">
    <property type="entry name" value="Succ_CoA_lig"/>
    <property type="match status" value="1"/>
</dbReference>
<keyword evidence="1" id="KW-0816">Tricarboxylic acid cycle</keyword>
<dbReference type="Gene3D" id="3.30.1490.20">
    <property type="entry name" value="ATP-grasp fold, A domain"/>
    <property type="match status" value="1"/>
</dbReference>
<keyword evidence="5" id="KW-1185">Reference proteome</keyword>
<dbReference type="GO" id="GO:0005524">
    <property type="term" value="F:ATP binding"/>
    <property type="evidence" value="ECO:0007669"/>
    <property type="project" value="UniProtKB-UniRule"/>
</dbReference>
<dbReference type="InterPro" id="IPR032875">
    <property type="entry name" value="Succ_CoA_lig_flav_dom"/>
</dbReference>
<dbReference type="InterPro" id="IPR036291">
    <property type="entry name" value="NAD(P)-bd_dom_sf"/>
</dbReference>
<dbReference type="OrthoDB" id="9807426at2"/>
<dbReference type="PANTHER" id="PTHR42793">
    <property type="entry name" value="COA BINDING DOMAIN CONTAINING PROTEIN"/>
    <property type="match status" value="1"/>
</dbReference>
<dbReference type="InterPro" id="IPR013815">
    <property type="entry name" value="ATP_grasp_subdomain_1"/>
</dbReference>
<dbReference type="Pfam" id="PF13549">
    <property type="entry name" value="ATP-grasp_5"/>
    <property type="match status" value="1"/>
</dbReference>
<evidence type="ECO:0000256" key="1">
    <source>
        <dbReference type="ARBA" id="ARBA00022532"/>
    </source>
</evidence>
<proteinExistence type="predicted"/>
<dbReference type="InterPro" id="IPR011761">
    <property type="entry name" value="ATP-grasp"/>
</dbReference>
<dbReference type="SUPFAM" id="SSF52210">
    <property type="entry name" value="Succinyl-CoA synthetase domains"/>
    <property type="match status" value="2"/>
</dbReference>
<dbReference type="PROSITE" id="PS50975">
    <property type="entry name" value="ATP_GRASP"/>
    <property type="match status" value="1"/>
</dbReference>
<comment type="caution">
    <text evidence="4">The sequence shown here is derived from an EMBL/GenBank/DDBJ whole genome shotgun (WGS) entry which is preliminary data.</text>
</comment>
<dbReference type="SUPFAM" id="SSF51735">
    <property type="entry name" value="NAD(P)-binding Rossmann-fold domains"/>
    <property type="match status" value="1"/>
</dbReference>
<sequence>MHALERLLRPKSIAVFGGQWAAAVAAQCIETGFTGEIWPVHPTKEHVAGRKAYRSVADLPDAPDVAFIAVNRRLTIEVIQALAERGAGAAVCYASGFLETKSYDEDGERLQRELVAAAGEMPFIGPNSFGVINYADGALLWPGRHGGVRLAREGRGVAVVTQSGSIGVNLTMQRRGLPIAFLVAAGNQAQVGLSEIALNLIEDSRVTAIGLYIEAFDSAGGFEKLAARSRELKKPIVALKAGRSEQARQATVSHTASLAGSEAASGAFLKRLGIAHVDSIPAFIETLKLLHISGPLPGYRLSSMSWSGGETALMADAAEGRLPHFPKLTEQHRARVESVLGPLVAVANPLDYNNYIAGNEPALTEALTAMVSGGFDLNMLLLDIPRSDRDPNSEEYGRPNVRAFETALKLNGARGAVVSSLPENMPEAYAIDLMARGITPLCGVVETMDAVQAAASIGAAWRAPKAQPICVAAAGTARGSHVTLDECEAKERLIKAGLPVPKGARVNNAAEAVSSSKALGFPVALKALGVAHKSEVGGVHLNLKDTVAVMHAGQDLSRLGSALYVERMVSNGVAELIVGFTRDPILGPVMTLGTGGVTVELLRDIGTLLLPATRDDIEAALRALKLYRLLDGYRGRPKADVDAAINTIARIAEFVRMNADEIEELDINPLIVCAEGHGAWIADALLVLRNRNGTKNND</sequence>
<dbReference type="SMART" id="SM00881">
    <property type="entry name" value="CoA_binding"/>
    <property type="match status" value="1"/>
</dbReference>
<dbReference type="PANTHER" id="PTHR42793:SF4">
    <property type="entry name" value="BLL6376 PROTEIN"/>
    <property type="match status" value="1"/>
</dbReference>